<dbReference type="InParanoid" id="B3MBE3"/>
<keyword evidence="2" id="KW-1185">Reference proteome</keyword>
<proteinExistence type="predicted"/>
<dbReference type="Pfam" id="PF11901">
    <property type="entry name" value="DM9"/>
    <property type="match status" value="1"/>
</dbReference>
<dbReference type="STRING" id="7217.B3MBE3"/>
<dbReference type="SMART" id="SM00696">
    <property type="entry name" value="DM9"/>
    <property type="match status" value="2"/>
</dbReference>
<dbReference type="GeneID" id="6495624"/>
<accession>B3MBE3</accession>
<dbReference type="KEGG" id="dan:6495624"/>
<organism evidence="1 2">
    <name type="scientific">Drosophila ananassae</name>
    <name type="common">Fruit fly</name>
    <dbReference type="NCBI Taxonomy" id="7217"/>
    <lineage>
        <taxon>Eukaryota</taxon>
        <taxon>Metazoa</taxon>
        <taxon>Ecdysozoa</taxon>
        <taxon>Arthropoda</taxon>
        <taxon>Hexapoda</taxon>
        <taxon>Insecta</taxon>
        <taxon>Pterygota</taxon>
        <taxon>Neoptera</taxon>
        <taxon>Endopterygota</taxon>
        <taxon>Diptera</taxon>
        <taxon>Brachycera</taxon>
        <taxon>Muscomorpha</taxon>
        <taxon>Ephydroidea</taxon>
        <taxon>Drosophilidae</taxon>
        <taxon>Drosophila</taxon>
        <taxon>Sophophora</taxon>
    </lineage>
</organism>
<evidence type="ECO:0000313" key="1">
    <source>
        <dbReference type="EMBL" id="EDV36068.1"/>
    </source>
</evidence>
<dbReference type="HOGENOM" id="CLU_112596_2_1_1"/>
<sequence>MELGPNNSILANSLPCGVVKCGTDDEGHEAYVARVSKGSELLPASYIPDKKAAWTCYGSGAYWLTEYVEVLVLDDCDIKWVRGEDGSYPPDAIPTGFSDDGEVTYTGRATFRGLLKIGIVHPSEETMFIAHQQRARCIRCYDVLVMTPREPVDR</sequence>
<name>B3MBE3_DROAN</name>
<dbReference type="OMA" id="DYEGHEA"/>
<reference evidence="1 2" key="1">
    <citation type="journal article" date="2007" name="Nature">
        <title>Evolution of genes and genomes on the Drosophila phylogeny.</title>
        <authorList>
            <consortium name="Drosophila 12 Genomes Consortium"/>
            <person name="Clark A.G."/>
            <person name="Eisen M.B."/>
            <person name="Smith D.R."/>
            <person name="Bergman C.M."/>
            <person name="Oliver B."/>
            <person name="Markow T.A."/>
            <person name="Kaufman T.C."/>
            <person name="Kellis M."/>
            <person name="Gelbart W."/>
            <person name="Iyer V.N."/>
            <person name="Pollard D.A."/>
            <person name="Sackton T.B."/>
            <person name="Larracuente A.M."/>
            <person name="Singh N.D."/>
            <person name="Abad J.P."/>
            <person name="Abt D.N."/>
            <person name="Adryan B."/>
            <person name="Aguade M."/>
            <person name="Akashi H."/>
            <person name="Anderson W.W."/>
            <person name="Aquadro C.F."/>
            <person name="Ardell D.H."/>
            <person name="Arguello R."/>
            <person name="Artieri C.G."/>
            <person name="Barbash D.A."/>
            <person name="Barker D."/>
            <person name="Barsanti P."/>
            <person name="Batterham P."/>
            <person name="Batzoglou S."/>
            <person name="Begun D."/>
            <person name="Bhutkar A."/>
            <person name="Blanco E."/>
            <person name="Bosak S.A."/>
            <person name="Bradley R.K."/>
            <person name="Brand A.D."/>
            <person name="Brent M.R."/>
            <person name="Brooks A.N."/>
            <person name="Brown R.H."/>
            <person name="Butlin R.K."/>
            <person name="Caggese C."/>
            <person name="Calvi B.R."/>
            <person name="Bernardo de Carvalho A."/>
            <person name="Caspi A."/>
            <person name="Castrezana S."/>
            <person name="Celniker S.E."/>
            <person name="Chang J.L."/>
            <person name="Chapple C."/>
            <person name="Chatterji S."/>
            <person name="Chinwalla A."/>
            <person name="Civetta A."/>
            <person name="Clifton S.W."/>
            <person name="Comeron J.M."/>
            <person name="Costello J.C."/>
            <person name="Coyne J.A."/>
            <person name="Daub J."/>
            <person name="David R.G."/>
            <person name="Delcher A.L."/>
            <person name="Delehaunty K."/>
            <person name="Do C.B."/>
            <person name="Ebling H."/>
            <person name="Edwards K."/>
            <person name="Eickbush T."/>
            <person name="Evans J.D."/>
            <person name="Filipski A."/>
            <person name="Findeiss S."/>
            <person name="Freyhult E."/>
            <person name="Fulton L."/>
            <person name="Fulton R."/>
            <person name="Garcia A.C."/>
            <person name="Gardiner A."/>
            <person name="Garfield D.A."/>
            <person name="Garvin B.E."/>
            <person name="Gibson G."/>
            <person name="Gilbert D."/>
            <person name="Gnerre S."/>
            <person name="Godfrey J."/>
            <person name="Good R."/>
            <person name="Gotea V."/>
            <person name="Gravely B."/>
            <person name="Greenberg A.J."/>
            <person name="Griffiths-Jones S."/>
            <person name="Gross S."/>
            <person name="Guigo R."/>
            <person name="Gustafson E.A."/>
            <person name="Haerty W."/>
            <person name="Hahn M.W."/>
            <person name="Halligan D.L."/>
            <person name="Halpern A.L."/>
            <person name="Halter G.M."/>
            <person name="Han M.V."/>
            <person name="Heger A."/>
            <person name="Hillier L."/>
            <person name="Hinrichs A.S."/>
            <person name="Holmes I."/>
            <person name="Hoskins R.A."/>
            <person name="Hubisz M.J."/>
            <person name="Hultmark D."/>
            <person name="Huntley M.A."/>
            <person name="Jaffe D.B."/>
            <person name="Jagadeeshan S."/>
            <person name="Jeck W.R."/>
            <person name="Johnson J."/>
            <person name="Jones C.D."/>
            <person name="Jordan W.C."/>
            <person name="Karpen G.H."/>
            <person name="Kataoka E."/>
            <person name="Keightley P.D."/>
            <person name="Kheradpour P."/>
            <person name="Kirkness E.F."/>
            <person name="Koerich L.B."/>
            <person name="Kristiansen K."/>
            <person name="Kudrna D."/>
            <person name="Kulathinal R.J."/>
            <person name="Kumar S."/>
            <person name="Kwok R."/>
            <person name="Lander E."/>
            <person name="Langley C.H."/>
            <person name="Lapoint R."/>
            <person name="Lazzaro B.P."/>
            <person name="Lee S.J."/>
            <person name="Levesque L."/>
            <person name="Li R."/>
            <person name="Lin C.F."/>
            <person name="Lin M.F."/>
            <person name="Lindblad-Toh K."/>
            <person name="Llopart A."/>
            <person name="Long M."/>
            <person name="Low L."/>
            <person name="Lozovsky E."/>
            <person name="Lu J."/>
            <person name="Luo M."/>
            <person name="Machado C.A."/>
            <person name="Makalowski W."/>
            <person name="Marzo M."/>
            <person name="Matsuda M."/>
            <person name="Matzkin L."/>
            <person name="McAllister B."/>
            <person name="McBride C.S."/>
            <person name="McKernan B."/>
            <person name="McKernan K."/>
            <person name="Mendez-Lago M."/>
            <person name="Minx P."/>
            <person name="Mollenhauer M.U."/>
            <person name="Montooth K."/>
            <person name="Mount S.M."/>
            <person name="Mu X."/>
            <person name="Myers E."/>
            <person name="Negre B."/>
            <person name="Newfeld S."/>
            <person name="Nielsen R."/>
            <person name="Noor M.A."/>
            <person name="O'Grady P."/>
            <person name="Pachter L."/>
            <person name="Papaceit M."/>
            <person name="Parisi M.J."/>
            <person name="Parisi M."/>
            <person name="Parts L."/>
            <person name="Pedersen J.S."/>
            <person name="Pesole G."/>
            <person name="Phillippy A.M."/>
            <person name="Ponting C.P."/>
            <person name="Pop M."/>
            <person name="Porcelli D."/>
            <person name="Powell J.R."/>
            <person name="Prohaska S."/>
            <person name="Pruitt K."/>
            <person name="Puig M."/>
            <person name="Quesneville H."/>
            <person name="Ram K.R."/>
            <person name="Rand D."/>
            <person name="Rasmussen M.D."/>
            <person name="Reed L.K."/>
            <person name="Reenan R."/>
            <person name="Reily A."/>
            <person name="Remington K.A."/>
            <person name="Rieger T.T."/>
            <person name="Ritchie M.G."/>
            <person name="Robin C."/>
            <person name="Rogers Y.H."/>
            <person name="Rohde C."/>
            <person name="Rozas J."/>
            <person name="Rubenfield M.J."/>
            <person name="Ruiz A."/>
            <person name="Russo S."/>
            <person name="Salzberg S.L."/>
            <person name="Sanchez-Gracia A."/>
            <person name="Saranga D.J."/>
            <person name="Sato H."/>
            <person name="Schaeffer S.W."/>
            <person name="Schatz M.C."/>
            <person name="Schlenke T."/>
            <person name="Schwartz R."/>
            <person name="Segarra C."/>
            <person name="Singh R.S."/>
            <person name="Sirot L."/>
            <person name="Sirota M."/>
            <person name="Sisneros N.B."/>
            <person name="Smith C.D."/>
            <person name="Smith T.F."/>
            <person name="Spieth J."/>
            <person name="Stage D.E."/>
            <person name="Stark A."/>
            <person name="Stephan W."/>
            <person name="Strausberg R.L."/>
            <person name="Strempel S."/>
            <person name="Sturgill D."/>
            <person name="Sutton G."/>
            <person name="Sutton G.G."/>
            <person name="Tao W."/>
            <person name="Teichmann S."/>
            <person name="Tobari Y.N."/>
            <person name="Tomimura Y."/>
            <person name="Tsolas J.M."/>
            <person name="Valente V.L."/>
            <person name="Venter E."/>
            <person name="Venter J.C."/>
            <person name="Vicario S."/>
            <person name="Vieira F.G."/>
            <person name="Vilella A.J."/>
            <person name="Villasante A."/>
            <person name="Walenz B."/>
            <person name="Wang J."/>
            <person name="Wasserman M."/>
            <person name="Watts T."/>
            <person name="Wilson D."/>
            <person name="Wilson R.K."/>
            <person name="Wing R.A."/>
            <person name="Wolfner M.F."/>
            <person name="Wong A."/>
            <person name="Wong G.K."/>
            <person name="Wu C.I."/>
            <person name="Wu G."/>
            <person name="Yamamoto D."/>
            <person name="Yang H.P."/>
            <person name="Yang S.P."/>
            <person name="Yorke J.A."/>
            <person name="Yoshida K."/>
            <person name="Zdobnov E."/>
            <person name="Zhang P."/>
            <person name="Zhang Y."/>
            <person name="Zimin A.V."/>
            <person name="Baldwin J."/>
            <person name="Abdouelleil A."/>
            <person name="Abdulkadir J."/>
            <person name="Abebe A."/>
            <person name="Abera B."/>
            <person name="Abreu J."/>
            <person name="Acer S.C."/>
            <person name="Aftuck L."/>
            <person name="Alexander A."/>
            <person name="An P."/>
            <person name="Anderson E."/>
            <person name="Anderson S."/>
            <person name="Arachi H."/>
            <person name="Azer M."/>
            <person name="Bachantsang P."/>
            <person name="Barry A."/>
            <person name="Bayul T."/>
            <person name="Berlin A."/>
            <person name="Bessette D."/>
            <person name="Bloom T."/>
            <person name="Blye J."/>
            <person name="Boguslavskiy L."/>
            <person name="Bonnet C."/>
            <person name="Boukhgalter B."/>
            <person name="Bourzgui I."/>
            <person name="Brown A."/>
            <person name="Cahill P."/>
            <person name="Channer S."/>
            <person name="Cheshatsang Y."/>
            <person name="Chuda L."/>
            <person name="Citroen M."/>
            <person name="Collymore A."/>
            <person name="Cooke P."/>
            <person name="Costello M."/>
            <person name="D'Aco K."/>
            <person name="Daza R."/>
            <person name="De Haan G."/>
            <person name="DeGray S."/>
            <person name="DeMaso C."/>
            <person name="Dhargay N."/>
            <person name="Dooley K."/>
            <person name="Dooley E."/>
            <person name="Doricent M."/>
            <person name="Dorje P."/>
            <person name="Dorjee K."/>
            <person name="Dupes A."/>
            <person name="Elong R."/>
            <person name="Falk J."/>
            <person name="Farina A."/>
            <person name="Faro S."/>
            <person name="Ferguson D."/>
            <person name="Fisher S."/>
            <person name="Foley C.D."/>
            <person name="Franke A."/>
            <person name="Friedrich D."/>
            <person name="Gadbois L."/>
            <person name="Gearin G."/>
            <person name="Gearin C.R."/>
            <person name="Giannoukos G."/>
            <person name="Goode T."/>
            <person name="Graham J."/>
            <person name="Grandbois E."/>
            <person name="Grewal S."/>
            <person name="Gyaltsen K."/>
            <person name="Hafez N."/>
            <person name="Hagos B."/>
            <person name="Hall J."/>
            <person name="Henson C."/>
            <person name="Hollinger A."/>
            <person name="Honan T."/>
            <person name="Huard M.D."/>
            <person name="Hughes L."/>
            <person name="Hurhula B."/>
            <person name="Husby M.E."/>
            <person name="Kamat A."/>
            <person name="Kanga B."/>
            <person name="Kashin S."/>
            <person name="Khazanovich D."/>
            <person name="Kisner P."/>
            <person name="Lance K."/>
            <person name="Lara M."/>
            <person name="Lee W."/>
            <person name="Lennon N."/>
            <person name="Letendre F."/>
            <person name="LeVine R."/>
            <person name="Lipovsky A."/>
            <person name="Liu X."/>
            <person name="Liu J."/>
            <person name="Liu S."/>
            <person name="Lokyitsang T."/>
            <person name="Lokyitsang Y."/>
            <person name="Lubonja R."/>
            <person name="Lui A."/>
            <person name="MacDonald P."/>
            <person name="Magnisalis V."/>
            <person name="Maru K."/>
            <person name="Matthews C."/>
            <person name="McCusker W."/>
            <person name="McDonough S."/>
            <person name="Mehta T."/>
            <person name="Meldrim J."/>
            <person name="Meneus L."/>
            <person name="Mihai O."/>
            <person name="Mihalev A."/>
            <person name="Mihova T."/>
            <person name="Mittelman R."/>
            <person name="Mlenga V."/>
            <person name="Montmayeur A."/>
            <person name="Mulrain L."/>
            <person name="Navidi A."/>
            <person name="Naylor J."/>
            <person name="Negash T."/>
            <person name="Nguyen T."/>
            <person name="Nguyen N."/>
            <person name="Nicol R."/>
            <person name="Norbu C."/>
            <person name="Norbu N."/>
            <person name="Novod N."/>
            <person name="O'Neill B."/>
            <person name="Osman S."/>
            <person name="Markiewicz E."/>
            <person name="Oyono O.L."/>
            <person name="Patti C."/>
            <person name="Phunkhang P."/>
            <person name="Pierre F."/>
            <person name="Priest M."/>
            <person name="Raghuraman S."/>
            <person name="Rege F."/>
            <person name="Reyes R."/>
            <person name="Rise C."/>
            <person name="Rogov P."/>
            <person name="Ross K."/>
            <person name="Ryan E."/>
            <person name="Settipalli S."/>
            <person name="Shea T."/>
            <person name="Sherpa N."/>
            <person name="Shi L."/>
            <person name="Shih D."/>
            <person name="Sparrow T."/>
            <person name="Spaulding J."/>
            <person name="Stalker J."/>
            <person name="Stange-Thomann N."/>
            <person name="Stavropoulos S."/>
            <person name="Stone C."/>
            <person name="Strader C."/>
            <person name="Tesfaye S."/>
            <person name="Thomson T."/>
            <person name="Thoulutsang Y."/>
            <person name="Thoulutsang D."/>
            <person name="Topham K."/>
            <person name="Topping I."/>
            <person name="Tsamla T."/>
            <person name="Vassiliev H."/>
            <person name="Vo A."/>
            <person name="Wangchuk T."/>
            <person name="Wangdi T."/>
            <person name="Weiand M."/>
            <person name="Wilkinson J."/>
            <person name="Wilson A."/>
            <person name="Yadav S."/>
            <person name="Young G."/>
            <person name="Yu Q."/>
            <person name="Zembek L."/>
            <person name="Zhong D."/>
            <person name="Zimmer A."/>
            <person name="Zwirko Z."/>
            <person name="Jaffe D.B."/>
            <person name="Alvarez P."/>
            <person name="Brockman W."/>
            <person name="Butler J."/>
            <person name="Chin C."/>
            <person name="Gnerre S."/>
            <person name="Grabherr M."/>
            <person name="Kleber M."/>
            <person name="Mauceli E."/>
            <person name="MacCallum I."/>
        </authorList>
    </citation>
    <scope>NUCLEOTIDE SEQUENCE [LARGE SCALE GENOMIC DNA]</scope>
    <source>
        <strain evidence="2">Tucson 14024-0371.13</strain>
    </source>
</reference>
<gene>
    <name evidence="1" type="primary">Dana\GF12778</name>
    <name evidence="1" type="synonym">dana_GLEANR_12795</name>
    <name evidence="1" type="ORF">GF12778</name>
</gene>
<dbReference type="PhylomeDB" id="B3MBE3"/>
<evidence type="ECO:0000313" key="2">
    <source>
        <dbReference type="Proteomes" id="UP000007801"/>
    </source>
</evidence>
<protein>
    <submittedName>
        <fullName evidence="1">Uncharacterized protein</fullName>
    </submittedName>
</protein>
<dbReference type="PANTHER" id="PTHR31649:SF10">
    <property type="entry name" value="IP19903P-RELATED"/>
    <property type="match status" value="1"/>
</dbReference>
<dbReference type="Proteomes" id="UP000007801">
    <property type="component" value="Unassembled WGS sequence"/>
</dbReference>
<dbReference type="PANTHER" id="PTHR31649">
    <property type="entry name" value="AGAP009604-PA"/>
    <property type="match status" value="1"/>
</dbReference>
<dbReference type="eggNOG" id="KOG0800">
    <property type="taxonomic scope" value="Eukaryota"/>
</dbReference>
<dbReference type="InterPro" id="IPR006616">
    <property type="entry name" value="DM9_repeat"/>
</dbReference>
<dbReference type="AlphaFoldDB" id="B3MBE3"/>
<dbReference type="OrthoDB" id="1925699at2759"/>
<dbReference type="EMBL" id="CH902619">
    <property type="protein sequence ID" value="EDV36068.1"/>
    <property type="molecule type" value="Genomic_DNA"/>
</dbReference>